<dbReference type="InterPro" id="IPR014017">
    <property type="entry name" value="DNA_helicase_UvrD-like_C"/>
</dbReference>
<evidence type="ECO:0000256" key="3">
    <source>
        <dbReference type="ARBA" id="ARBA00022763"/>
    </source>
</evidence>
<dbReference type="GO" id="GO:0004386">
    <property type="term" value="F:helicase activity"/>
    <property type="evidence" value="ECO:0007669"/>
    <property type="project" value="UniProtKB-KW"/>
</dbReference>
<dbReference type="Proteomes" id="UP000005801">
    <property type="component" value="Unassembled WGS sequence"/>
</dbReference>
<sequence length="1167" mass="126323">MRVLATRERVAELLREQVRANGVALALGLIDLRSLEDRLLRACELEPIGTTQARLAVAAVAPRAARGTSLAELSREPGFAESFLILWDTLRRAGLGPRDLERLAQRLAGGAGGRTQLSARRFAALARIASAYEDQLRRRRVVDGVGARARLPERLGELGEGRLLALLDGARRIEVEASADVSVLRARLWEALARRGVAVVVGVPELPGAETNAESESQNESQNESQSESQTSELAAAFELARRNLVDEAPSVELLAEVLGADDGVLARVARMPFMDAARAKTLVNPELRSRLRLIEAGNERAELRLVCARIRELLHEGVPPHEVCVAAPRLGLARARILAAFDAAQLPVEEARGQPVLHAAPLRLALALVEAAERDLPREGLAGVLESAYVARRDSAALLAALREAGSRDDRGIGHLGRLRAYAHKLTLPPPDVPATILERRLEQSRRFIALADRWEWLFERLRLPAHASLRAHLDAVFAALRALGVPRRSLSLPALGQGARERRLERDAIAALARDRAALEALQIAGHGLDDAAEAVGVAEDAVSLTDFRAHLEAALSGVRERPPGVRGAGVRLLDLGELARSSSAHTFILHAVEGSLPGAGRAIPFLDDDDRAALDRAAGRSVLAGARATGADAGSFALACARTRSSLVISCHRQDHGGREVGRSRYFAALADAVGEEGQTFERHEAQVVPSLAQCSTRGQVLTKLVAREVAKLGSARTREADAGAAERAPLDPLSAVLGATRGSIELPQLRRAVDWTRARSEDPGRARVALGAGALAQAHDRLDFDWEGRARERETPPRAPGRVWSGSVTALEDYAACPFRFFAARVLRLRPRPSSRDELDASEQGDIRHWVLAEVMEVLRREGLTPLRGGGQAGRESRRARELCDGVLDTWEERRRTGPGPFWLLHRDLVHRDLGRLLEGERRVAVEGWEPGEFEVGFGLPDPTQSPEELAAGAPVRMEGVPLAIPDRSGTRRLELVGRVDRVDYRGDGRDAEGLIIDYKSGRVGERLRYDKLGRTQLQLAVYATWLASVRMDLSYTDAAYVSLRDGERSRASLLDLSLSSMELDGLLELDPTARAELRARDLSGLEAGGGEGQGRGAPELAVGALDLPETGPRNLADNLWALLGGVAAGRFDVRPHDPGLSCRYCPYGPVCRVERGDEEAGG</sequence>
<dbReference type="GO" id="GO:0005524">
    <property type="term" value="F:ATP binding"/>
    <property type="evidence" value="ECO:0007669"/>
    <property type="project" value="UniProtKB-KW"/>
</dbReference>
<evidence type="ECO:0000313" key="12">
    <source>
        <dbReference type="EMBL" id="EDM81615.1"/>
    </source>
</evidence>
<feature type="region of interest" description="Disordered" evidence="10">
    <location>
        <begin position="208"/>
        <end position="231"/>
    </location>
</feature>
<dbReference type="EMBL" id="ABCS01000002">
    <property type="protein sequence ID" value="EDM81615.1"/>
    <property type="molecule type" value="Genomic_DNA"/>
</dbReference>
<dbReference type="Gene3D" id="3.90.320.10">
    <property type="match status" value="1"/>
</dbReference>
<evidence type="ECO:0000256" key="2">
    <source>
        <dbReference type="ARBA" id="ARBA00022741"/>
    </source>
</evidence>
<dbReference type="GO" id="GO:0003677">
    <property type="term" value="F:DNA binding"/>
    <property type="evidence" value="ECO:0007669"/>
    <property type="project" value="UniProtKB-KW"/>
</dbReference>
<organism evidence="12 13">
    <name type="scientific">Plesiocystis pacifica SIR-1</name>
    <dbReference type="NCBI Taxonomy" id="391625"/>
    <lineage>
        <taxon>Bacteria</taxon>
        <taxon>Pseudomonadati</taxon>
        <taxon>Myxococcota</taxon>
        <taxon>Polyangia</taxon>
        <taxon>Nannocystales</taxon>
        <taxon>Nannocystaceae</taxon>
        <taxon>Plesiocystis</taxon>
    </lineage>
</organism>
<evidence type="ECO:0000256" key="5">
    <source>
        <dbReference type="ARBA" id="ARBA00022806"/>
    </source>
</evidence>
<dbReference type="AlphaFoldDB" id="A6FXM7"/>
<dbReference type="GO" id="GO:0006281">
    <property type="term" value="P:DNA repair"/>
    <property type="evidence" value="ECO:0007669"/>
    <property type="project" value="UniProtKB-KW"/>
</dbReference>
<evidence type="ECO:0000256" key="7">
    <source>
        <dbReference type="ARBA" id="ARBA00022840"/>
    </source>
</evidence>
<protein>
    <recommendedName>
        <fullName evidence="11">UvrD-like helicase C-terminal domain-containing protein</fullName>
    </recommendedName>
</protein>
<dbReference type="SUPFAM" id="SSF52540">
    <property type="entry name" value="P-loop containing nucleoside triphosphate hydrolases"/>
    <property type="match status" value="1"/>
</dbReference>
<keyword evidence="2" id="KW-0547">Nucleotide-binding</keyword>
<evidence type="ECO:0000256" key="6">
    <source>
        <dbReference type="ARBA" id="ARBA00022839"/>
    </source>
</evidence>
<evidence type="ECO:0000256" key="1">
    <source>
        <dbReference type="ARBA" id="ARBA00022722"/>
    </source>
</evidence>
<dbReference type="InterPro" id="IPR011604">
    <property type="entry name" value="PDDEXK-like_dom_sf"/>
</dbReference>
<evidence type="ECO:0000313" key="13">
    <source>
        <dbReference type="Proteomes" id="UP000005801"/>
    </source>
</evidence>
<gene>
    <name evidence="12" type="ORF">PPSIR1_21899</name>
</gene>
<dbReference type="GO" id="GO:0004527">
    <property type="term" value="F:exonuclease activity"/>
    <property type="evidence" value="ECO:0007669"/>
    <property type="project" value="UniProtKB-KW"/>
</dbReference>
<keyword evidence="4" id="KW-0378">Hydrolase</keyword>
<evidence type="ECO:0000256" key="9">
    <source>
        <dbReference type="ARBA" id="ARBA00023204"/>
    </source>
</evidence>
<dbReference type="PROSITE" id="PS51217">
    <property type="entry name" value="UVRD_HELICASE_CTER"/>
    <property type="match status" value="1"/>
</dbReference>
<keyword evidence="6" id="KW-0269">Exonuclease</keyword>
<keyword evidence="5" id="KW-0347">Helicase</keyword>
<dbReference type="Pfam" id="PF12705">
    <property type="entry name" value="PDDEXK_1"/>
    <property type="match status" value="1"/>
</dbReference>
<proteinExistence type="predicted"/>
<evidence type="ECO:0000256" key="8">
    <source>
        <dbReference type="ARBA" id="ARBA00023125"/>
    </source>
</evidence>
<dbReference type="STRING" id="391625.PPSIR1_21899"/>
<keyword evidence="3" id="KW-0227">DNA damage</keyword>
<keyword evidence="13" id="KW-1185">Reference proteome</keyword>
<reference evidence="12 13" key="1">
    <citation type="submission" date="2007-06" db="EMBL/GenBank/DDBJ databases">
        <authorList>
            <person name="Shimkets L."/>
            <person name="Ferriera S."/>
            <person name="Johnson J."/>
            <person name="Kravitz S."/>
            <person name="Beeson K."/>
            <person name="Sutton G."/>
            <person name="Rogers Y.-H."/>
            <person name="Friedman R."/>
            <person name="Frazier M."/>
            <person name="Venter J.C."/>
        </authorList>
    </citation>
    <scope>NUCLEOTIDE SEQUENCE [LARGE SCALE GENOMIC DNA]</scope>
    <source>
        <strain evidence="12 13">SIR-1</strain>
    </source>
</reference>
<keyword evidence="8" id="KW-0238">DNA-binding</keyword>
<dbReference type="Gene3D" id="3.40.50.300">
    <property type="entry name" value="P-loop containing nucleotide triphosphate hydrolases"/>
    <property type="match status" value="1"/>
</dbReference>
<dbReference type="InterPro" id="IPR027417">
    <property type="entry name" value="P-loop_NTPase"/>
</dbReference>
<accession>A6FXM7</accession>
<name>A6FXM7_9BACT</name>
<keyword evidence="1" id="KW-0540">Nuclease</keyword>
<comment type="caution">
    <text evidence="12">The sequence shown here is derived from an EMBL/GenBank/DDBJ whole genome shotgun (WGS) entry which is preliminary data.</text>
</comment>
<evidence type="ECO:0000256" key="4">
    <source>
        <dbReference type="ARBA" id="ARBA00022801"/>
    </source>
</evidence>
<keyword evidence="7" id="KW-0067">ATP-binding</keyword>
<feature type="domain" description="UvrD-like helicase C-terminal" evidence="11">
    <location>
        <begin position="256"/>
        <end position="555"/>
    </location>
</feature>
<dbReference type="eggNOG" id="COG3857">
    <property type="taxonomic scope" value="Bacteria"/>
</dbReference>
<keyword evidence="9" id="KW-0234">DNA repair</keyword>
<evidence type="ECO:0000256" key="10">
    <source>
        <dbReference type="SAM" id="MobiDB-lite"/>
    </source>
</evidence>
<evidence type="ECO:0000259" key="11">
    <source>
        <dbReference type="PROSITE" id="PS51217"/>
    </source>
</evidence>
<dbReference type="InterPro" id="IPR038726">
    <property type="entry name" value="PDDEXK_AddAB-type"/>
</dbReference>